<sequence>MLATPVLRAASASAASAASAASSAALSAALSSASSTEYSNYSGMVPNLAFNVCMAVIFGLLLIMQVGIGIWTKQWWFLVSFTFTCILEVLGYAGRASGHFDVYNVDTFLLQFITLTIAPVFTMAGIYYQLAKLIEVFGHQFALIKNPMLYSYIFMGCDIISLIVQAVGGGMAGSAAADEKDPANGDHVFVAGLAFQVASMSVFLMLWFHLVYQIFVVTRKRHTGAKRASLSLFHVSQEEIDYMYRPKFEFLRLHPKRWVFTYFPWILTAASLLIFVRCIYRVIELAEGWSGNLITHEIYFIILDALMMSLATTLLTVFHPGFVFKGRTTSIPIQNVRKAVAKDGAENATDSLEDDNDNDNDSWRANKEEA</sequence>
<feature type="region of interest" description="Disordered" evidence="10">
    <location>
        <begin position="342"/>
        <end position="370"/>
    </location>
</feature>
<evidence type="ECO:0000256" key="11">
    <source>
        <dbReference type="SAM" id="Phobius"/>
    </source>
</evidence>
<evidence type="ECO:0000256" key="1">
    <source>
        <dbReference type="ARBA" id="ARBA00004651"/>
    </source>
</evidence>
<dbReference type="HOGENOM" id="CLU_033465_6_3_1"/>
<organism evidence="12 13">
    <name type="scientific">Lachancea thermotolerans (strain ATCC 56472 / CBS 6340 / NRRL Y-8284)</name>
    <name type="common">Yeast</name>
    <name type="synonym">Kluyveromyces thermotolerans</name>
    <dbReference type="NCBI Taxonomy" id="559295"/>
    <lineage>
        <taxon>Eukaryota</taxon>
        <taxon>Fungi</taxon>
        <taxon>Dikarya</taxon>
        <taxon>Ascomycota</taxon>
        <taxon>Saccharomycotina</taxon>
        <taxon>Saccharomycetes</taxon>
        <taxon>Saccharomycetales</taxon>
        <taxon>Saccharomycetaceae</taxon>
        <taxon>Lachancea</taxon>
    </lineage>
</organism>
<dbReference type="PANTHER" id="PTHR31465:SF9">
    <property type="entry name" value="SPHINGOID LONG-CHAIN BASE TRANSPORTER RSB1"/>
    <property type="match status" value="1"/>
</dbReference>
<dbReference type="AlphaFoldDB" id="C5DJK3"/>
<keyword evidence="6" id="KW-0445">Lipid transport</keyword>
<evidence type="ECO:0000256" key="3">
    <source>
        <dbReference type="ARBA" id="ARBA00022475"/>
    </source>
</evidence>
<dbReference type="RefSeq" id="XP_002554929.1">
    <property type="nucleotide sequence ID" value="XM_002554883.1"/>
</dbReference>
<feature type="compositionally biased region" description="Acidic residues" evidence="10">
    <location>
        <begin position="351"/>
        <end position="360"/>
    </location>
</feature>
<evidence type="ECO:0000256" key="6">
    <source>
        <dbReference type="ARBA" id="ARBA00023055"/>
    </source>
</evidence>
<keyword evidence="7 11" id="KW-0472">Membrane</keyword>
<evidence type="ECO:0000256" key="5">
    <source>
        <dbReference type="ARBA" id="ARBA00022989"/>
    </source>
</evidence>
<evidence type="ECO:0000256" key="9">
    <source>
        <dbReference type="ARBA" id="ARBA00041117"/>
    </source>
</evidence>
<dbReference type="GO" id="GO:0000324">
    <property type="term" value="C:fungal-type vacuole"/>
    <property type="evidence" value="ECO:0007669"/>
    <property type="project" value="TreeGrafter"/>
</dbReference>
<dbReference type="PANTHER" id="PTHR31465">
    <property type="entry name" value="PROTEIN RTA1-RELATED"/>
    <property type="match status" value="1"/>
</dbReference>
<feature type="transmembrane region" description="Helical" evidence="11">
    <location>
        <begin position="188"/>
        <end position="212"/>
    </location>
</feature>
<feature type="transmembrane region" description="Helical" evidence="11">
    <location>
        <begin position="262"/>
        <end position="283"/>
    </location>
</feature>
<accession>C5DJK3</accession>
<comment type="similarity">
    <text evidence="2">Belongs to the lipid-translocating exporter (LTE) (TC 9.A.26.1) family.</text>
</comment>
<keyword evidence="13" id="KW-1185">Reference proteome</keyword>
<keyword evidence="5 11" id="KW-1133">Transmembrane helix</keyword>
<dbReference type="OrthoDB" id="3358017at2759"/>
<evidence type="ECO:0000256" key="10">
    <source>
        <dbReference type="SAM" id="MobiDB-lite"/>
    </source>
</evidence>
<name>C5DJK3_LACTC</name>
<feature type="transmembrane region" description="Helical" evidence="11">
    <location>
        <begin position="75"/>
        <end position="93"/>
    </location>
</feature>
<dbReference type="OMA" id="IMGGIYY"/>
<protein>
    <recommendedName>
        <fullName evidence="9">Sphingoid long-chain base transporter RSB1</fullName>
    </recommendedName>
</protein>
<evidence type="ECO:0000256" key="2">
    <source>
        <dbReference type="ARBA" id="ARBA00009969"/>
    </source>
</evidence>
<feature type="transmembrane region" description="Helical" evidence="11">
    <location>
        <begin position="49"/>
        <end position="68"/>
    </location>
</feature>
<dbReference type="eggNOG" id="ENOG502QU4U">
    <property type="taxonomic scope" value="Eukaryota"/>
</dbReference>
<dbReference type="InParanoid" id="C5DJK3"/>
<evidence type="ECO:0000256" key="8">
    <source>
        <dbReference type="ARBA" id="ARBA00037472"/>
    </source>
</evidence>
<keyword evidence="3" id="KW-1003">Cell membrane</keyword>
<evidence type="ECO:0000256" key="4">
    <source>
        <dbReference type="ARBA" id="ARBA00022692"/>
    </source>
</evidence>
<dbReference type="Pfam" id="PF04479">
    <property type="entry name" value="RTA1"/>
    <property type="match status" value="1"/>
</dbReference>
<proteinExistence type="inferred from homology"/>
<evidence type="ECO:0000256" key="7">
    <source>
        <dbReference type="ARBA" id="ARBA00023136"/>
    </source>
</evidence>
<reference evidence="12 13" key="1">
    <citation type="journal article" date="2009" name="Genome Res.">
        <title>Comparative genomics of protoploid Saccharomycetaceae.</title>
        <authorList>
            <consortium name="The Genolevures Consortium"/>
            <person name="Souciet J.-L."/>
            <person name="Dujon B."/>
            <person name="Gaillardin C."/>
            <person name="Johnston M."/>
            <person name="Baret P.V."/>
            <person name="Cliften P."/>
            <person name="Sherman D.J."/>
            <person name="Weissenbach J."/>
            <person name="Westhof E."/>
            <person name="Wincker P."/>
            <person name="Jubin C."/>
            <person name="Poulain J."/>
            <person name="Barbe V."/>
            <person name="Segurens B."/>
            <person name="Artiguenave F."/>
            <person name="Anthouard V."/>
            <person name="Vacherie B."/>
            <person name="Val M.-E."/>
            <person name="Fulton R.S."/>
            <person name="Minx P."/>
            <person name="Wilson R."/>
            <person name="Durrens P."/>
            <person name="Jean G."/>
            <person name="Marck C."/>
            <person name="Martin T."/>
            <person name="Nikolski M."/>
            <person name="Rolland T."/>
            <person name="Seret M.-L."/>
            <person name="Casaregola S."/>
            <person name="Despons L."/>
            <person name="Fairhead C."/>
            <person name="Fischer G."/>
            <person name="Lafontaine I."/>
            <person name="Leh V."/>
            <person name="Lemaire M."/>
            <person name="de Montigny J."/>
            <person name="Neuveglise C."/>
            <person name="Thierry A."/>
            <person name="Blanc-Lenfle I."/>
            <person name="Bleykasten C."/>
            <person name="Diffels J."/>
            <person name="Fritsch E."/>
            <person name="Frangeul L."/>
            <person name="Goeffon A."/>
            <person name="Jauniaux N."/>
            <person name="Kachouri-Lafond R."/>
            <person name="Payen C."/>
            <person name="Potier S."/>
            <person name="Pribylova L."/>
            <person name="Ozanne C."/>
            <person name="Richard G.-F."/>
            <person name="Sacerdot C."/>
            <person name="Straub M.-L."/>
            <person name="Talla E."/>
        </authorList>
    </citation>
    <scope>NUCLEOTIDE SEQUENCE [LARGE SCALE GENOMIC DNA]</scope>
    <source>
        <strain evidence="13">ATCC 56472 / CBS 6340 / NRRL Y-8284</strain>
    </source>
</reference>
<feature type="transmembrane region" description="Helical" evidence="11">
    <location>
        <begin position="108"/>
        <end position="128"/>
    </location>
</feature>
<dbReference type="KEGG" id="lth:KLTH0F17138g"/>
<dbReference type="GO" id="GO:0006869">
    <property type="term" value="P:lipid transport"/>
    <property type="evidence" value="ECO:0007669"/>
    <property type="project" value="UniProtKB-KW"/>
</dbReference>
<dbReference type="FunCoup" id="C5DJK3">
    <property type="interactions" value="59"/>
</dbReference>
<evidence type="ECO:0000313" key="12">
    <source>
        <dbReference type="EMBL" id="CAR24492.1"/>
    </source>
</evidence>
<keyword evidence="6" id="KW-0813">Transport</keyword>
<comment type="subcellular location">
    <subcellularLocation>
        <location evidence="1">Cell membrane</location>
        <topology evidence="1">Multi-pass membrane protein</topology>
    </subcellularLocation>
</comment>
<keyword evidence="4 11" id="KW-0812">Transmembrane</keyword>
<gene>
    <name evidence="12" type="ordered locus">KLTH0F17138g</name>
</gene>
<dbReference type="InterPro" id="IPR007568">
    <property type="entry name" value="RTA1"/>
</dbReference>
<dbReference type="Proteomes" id="UP000002036">
    <property type="component" value="Chromosome F"/>
</dbReference>
<feature type="compositionally biased region" description="Basic and acidic residues" evidence="10">
    <location>
        <begin position="361"/>
        <end position="370"/>
    </location>
</feature>
<feature type="transmembrane region" description="Helical" evidence="11">
    <location>
        <begin position="298"/>
        <end position="318"/>
    </location>
</feature>
<dbReference type="EMBL" id="CU928170">
    <property type="protein sequence ID" value="CAR24492.1"/>
    <property type="molecule type" value="Genomic_DNA"/>
</dbReference>
<feature type="transmembrane region" description="Helical" evidence="11">
    <location>
        <begin position="149"/>
        <end position="168"/>
    </location>
</feature>
<comment type="function">
    <text evidence="8">Catalyzes the ATP-dependent translocation of sphingoid long-chain bases (LCBs) from the cytoplasmic site toward the extracytoplasmic side of the membrane (flip-flop). Involved in the establishment of the functional lipid asymmetry of the plasma membrane. Regulates intracellular levels of LCBs, sphingolipid precursors that are growth inhibitory at increased levels.</text>
</comment>
<evidence type="ECO:0000313" key="13">
    <source>
        <dbReference type="Proteomes" id="UP000002036"/>
    </source>
</evidence>
<dbReference type="GO" id="GO:0005886">
    <property type="term" value="C:plasma membrane"/>
    <property type="evidence" value="ECO:0007669"/>
    <property type="project" value="UniProtKB-SubCell"/>
</dbReference>
<dbReference type="GeneID" id="8293163"/>